<dbReference type="PANTHER" id="PTHR14269:SF61">
    <property type="entry name" value="CDP-DIACYLGLYCEROL--SERINE O-PHOSPHATIDYLTRANSFERASE"/>
    <property type="match status" value="1"/>
</dbReference>
<organism evidence="17 18">
    <name type="scientific">Alistipes inops</name>
    <dbReference type="NCBI Taxonomy" id="1501391"/>
    <lineage>
        <taxon>Bacteria</taxon>
        <taxon>Pseudomonadati</taxon>
        <taxon>Bacteroidota</taxon>
        <taxon>Bacteroidia</taxon>
        <taxon>Bacteroidales</taxon>
        <taxon>Rikenellaceae</taxon>
        <taxon>Alistipes</taxon>
    </lineage>
</organism>
<feature type="transmembrane region" description="Helical" evidence="16">
    <location>
        <begin position="158"/>
        <end position="178"/>
    </location>
</feature>
<evidence type="ECO:0000256" key="1">
    <source>
        <dbReference type="ARBA" id="ARBA00000287"/>
    </source>
</evidence>
<keyword evidence="6" id="KW-0444">Lipid biosynthesis</keyword>
<dbReference type="InterPro" id="IPR043130">
    <property type="entry name" value="CDP-OH_PTrfase_TM_dom"/>
</dbReference>
<evidence type="ECO:0000256" key="13">
    <source>
        <dbReference type="ARBA" id="ARBA00023264"/>
    </source>
</evidence>
<dbReference type="RefSeq" id="WP_022062907.1">
    <property type="nucleotide sequence ID" value="NZ_JRGF01000005.1"/>
</dbReference>
<comment type="subcellular location">
    <subcellularLocation>
        <location evidence="2">Endomembrane system</location>
        <topology evidence="2">Multi-pass membrane protein</topology>
    </subcellularLocation>
</comment>
<evidence type="ECO:0000256" key="6">
    <source>
        <dbReference type="ARBA" id="ARBA00022516"/>
    </source>
</evidence>
<dbReference type="InterPro" id="IPR050324">
    <property type="entry name" value="CDP-alcohol_PTase-I"/>
</dbReference>
<feature type="transmembrane region" description="Helical" evidence="16">
    <location>
        <begin position="34"/>
        <end position="52"/>
    </location>
</feature>
<dbReference type="InterPro" id="IPR048254">
    <property type="entry name" value="CDP_ALCOHOL_P_TRANSF_CS"/>
</dbReference>
<evidence type="ECO:0000256" key="16">
    <source>
        <dbReference type="SAM" id="Phobius"/>
    </source>
</evidence>
<keyword evidence="12" id="KW-0594">Phospholipid biosynthesis</keyword>
<comment type="caution">
    <text evidence="17">The sequence shown here is derived from an EMBL/GenBank/DDBJ whole genome shotgun (WGS) entry which is preliminary data.</text>
</comment>
<keyword evidence="11 16" id="KW-0472">Membrane</keyword>
<evidence type="ECO:0000256" key="11">
    <source>
        <dbReference type="ARBA" id="ARBA00023136"/>
    </source>
</evidence>
<name>A0ABR4YJ12_9BACT</name>
<dbReference type="Proteomes" id="UP000030889">
    <property type="component" value="Unassembled WGS sequence"/>
</dbReference>
<evidence type="ECO:0000313" key="17">
    <source>
        <dbReference type="EMBL" id="KHE42255.1"/>
    </source>
</evidence>
<reference evidence="17 18" key="1">
    <citation type="submission" date="2014-09" db="EMBL/GenBank/DDBJ databases">
        <title>Alistipes sp. 627, sp. nov., a novel member of the family Rikenellaceae isolated from human faeces.</title>
        <authorList>
            <person name="Shkoporov A.N."/>
            <person name="Chaplin A.V."/>
            <person name="Motuzova O.V."/>
            <person name="Kafarskaia L.I."/>
            <person name="Khokhlova E.V."/>
            <person name="Efimov B.A."/>
        </authorList>
    </citation>
    <scope>NUCLEOTIDE SEQUENCE [LARGE SCALE GENOMIC DNA]</scope>
    <source>
        <strain evidence="17 18">627</strain>
    </source>
</reference>
<dbReference type="InterPro" id="IPR004533">
    <property type="entry name" value="CDP-diaglyc--ser_O-PTrfase"/>
</dbReference>
<evidence type="ECO:0000256" key="14">
    <source>
        <dbReference type="ARBA" id="ARBA00032361"/>
    </source>
</evidence>
<feature type="transmembrane region" description="Helical" evidence="16">
    <location>
        <begin position="128"/>
        <end position="146"/>
    </location>
</feature>
<dbReference type="Gene3D" id="1.20.120.1760">
    <property type="match status" value="1"/>
</dbReference>
<evidence type="ECO:0000256" key="10">
    <source>
        <dbReference type="ARBA" id="ARBA00023098"/>
    </source>
</evidence>
<feature type="transmembrane region" description="Helical" evidence="16">
    <location>
        <begin position="199"/>
        <end position="232"/>
    </location>
</feature>
<comment type="catalytic activity">
    <reaction evidence="1">
        <text>a CDP-1,2-diacyl-sn-glycerol + L-serine = a 1,2-diacyl-sn-glycero-3-phospho-L-serine + CMP + H(+)</text>
        <dbReference type="Rhea" id="RHEA:16913"/>
        <dbReference type="ChEBI" id="CHEBI:15378"/>
        <dbReference type="ChEBI" id="CHEBI:33384"/>
        <dbReference type="ChEBI" id="CHEBI:57262"/>
        <dbReference type="ChEBI" id="CHEBI:58332"/>
        <dbReference type="ChEBI" id="CHEBI:60377"/>
        <dbReference type="EC" id="2.7.8.8"/>
    </reaction>
</comment>
<evidence type="ECO:0000256" key="3">
    <source>
        <dbReference type="ARBA" id="ARBA00010441"/>
    </source>
</evidence>
<dbReference type="InterPro" id="IPR000462">
    <property type="entry name" value="CDP-OH_P_trans"/>
</dbReference>
<evidence type="ECO:0000256" key="8">
    <source>
        <dbReference type="ARBA" id="ARBA00022692"/>
    </source>
</evidence>
<protein>
    <recommendedName>
        <fullName evidence="5">CDP-diacylglycerol--serine O-phosphatidyltransferase</fullName>
        <ecNumber evidence="4">2.7.8.8</ecNumber>
    </recommendedName>
    <alternativeName>
        <fullName evidence="14">Phosphatidylserine synthase</fullName>
    </alternativeName>
</protein>
<dbReference type="NCBIfam" id="TIGR00473">
    <property type="entry name" value="pssA"/>
    <property type="match status" value="1"/>
</dbReference>
<accession>A0ABR4YJ12</accession>
<keyword evidence="9 16" id="KW-1133">Transmembrane helix</keyword>
<evidence type="ECO:0000256" key="2">
    <source>
        <dbReference type="ARBA" id="ARBA00004127"/>
    </source>
</evidence>
<evidence type="ECO:0000256" key="4">
    <source>
        <dbReference type="ARBA" id="ARBA00013174"/>
    </source>
</evidence>
<comment type="similarity">
    <text evidence="3 15">Belongs to the CDP-alcohol phosphatidyltransferase class-I family.</text>
</comment>
<feature type="transmembrane region" description="Helical" evidence="16">
    <location>
        <begin position="73"/>
        <end position="92"/>
    </location>
</feature>
<keyword evidence="18" id="KW-1185">Reference proteome</keyword>
<dbReference type="EMBL" id="JRGF01000005">
    <property type="protein sequence ID" value="KHE42255.1"/>
    <property type="molecule type" value="Genomic_DNA"/>
</dbReference>
<feature type="transmembrane region" description="Helical" evidence="16">
    <location>
        <begin position="98"/>
        <end position="116"/>
    </location>
</feature>
<keyword evidence="7 15" id="KW-0808">Transferase</keyword>
<evidence type="ECO:0000256" key="15">
    <source>
        <dbReference type="RuleBase" id="RU003750"/>
    </source>
</evidence>
<evidence type="ECO:0000256" key="7">
    <source>
        <dbReference type="ARBA" id="ARBA00022679"/>
    </source>
</evidence>
<evidence type="ECO:0000313" key="18">
    <source>
        <dbReference type="Proteomes" id="UP000030889"/>
    </source>
</evidence>
<dbReference type="PROSITE" id="PS00379">
    <property type="entry name" value="CDP_ALCOHOL_P_TRANSF"/>
    <property type="match status" value="1"/>
</dbReference>
<dbReference type="EC" id="2.7.8.8" evidence="4"/>
<keyword evidence="10" id="KW-0443">Lipid metabolism</keyword>
<keyword evidence="13" id="KW-1208">Phospholipid metabolism</keyword>
<keyword evidence="8 16" id="KW-0812">Transmembrane</keyword>
<dbReference type="PANTHER" id="PTHR14269">
    <property type="entry name" value="CDP-DIACYLGLYCEROL--GLYCEROL-3-PHOSPHATE 3-PHOSPHATIDYLTRANSFERASE-RELATED"/>
    <property type="match status" value="1"/>
</dbReference>
<feature type="transmembrane region" description="Helical" evidence="16">
    <location>
        <begin position="7"/>
        <end position="28"/>
    </location>
</feature>
<sequence length="236" mass="25146">MKAKLITLPNIITLANLLCGTLGIISMVSLQSAGALRVAFVLMLAAALFDFLDGFVARLTGQYSPVGAQLDSLADMVSFVVLPTVVAMKIYYLAGGYGAWSAVMLLITACGALRLARFNVSDDQKREFVGLPVPACALFVGAFGWYMSGRIGLPAAAWMQWAVLAAGVVLALLMVSPVSMFSLKFEGFGFAGNEVRYTYLLVSLVIVLVAGMPGVGLAILLYILYSLVIWLVGRCK</sequence>
<dbReference type="Pfam" id="PF01066">
    <property type="entry name" value="CDP-OH_P_transf"/>
    <property type="match status" value="1"/>
</dbReference>
<evidence type="ECO:0000256" key="9">
    <source>
        <dbReference type="ARBA" id="ARBA00022989"/>
    </source>
</evidence>
<gene>
    <name evidence="17" type="ORF">LG35_04985</name>
</gene>
<proteinExistence type="inferred from homology"/>
<evidence type="ECO:0000256" key="5">
    <source>
        <dbReference type="ARBA" id="ARBA00017171"/>
    </source>
</evidence>
<evidence type="ECO:0000256" key="12">
    <source>
        <dbReference type="ARBA" id="ARBA00023209"/>
    </source>
</evidence>